<gene>
    <name evidence="2" type="ORF">PF005_g13200</name>
    <name evidence="1" type="ORF">PF007_g15201</name>
</gene>
<dbReference type="OrthoDB" id="107861at2759"/>
<dbReference type="EMBL" id="QXGB01000723">
    <property type="protein sequence ID" value="KAE9205963.1"/>
    <property type="molecule type" value="Genomic_DNA"/>
</dbReference>
<dbReference type="EMBL" id="QXFZ01000919">
    <property type="protein sequence ID" value="KAE9101281.1"/>
    <property type="molecule type" value="Genomic_DNA"/>
</dbReference>
<comment type="caution">
    <text evidence="1">The sequence shown here is derived from an EMBL/GenBank/DDBJ whole genome shotgun (WGS) entry which is preliminary data.</text>
</comment>
<organism evidence="1 4">
    <name type="scientific">Phytophthora fragariae</name>
    <dbReference type="NCBI Taxonomy" id="53985"/>
    <lineage>
        <taxon>Eukaryota</taxon>
        <taxon>Sar</taxon>
        <taxon>Stramenopiles</taxon>
        <taxon>Oomycota</taxon>
        <taxon>Peronosporomycetes</taxon>
        <taxon>Peronosporales</taxon>
        <taxon>Peronosporaceae</taxon>
        <taxon>Phytophthora</taxon>
    </lineage>
</organism>
<evidence type="ECO:0000313" key="4">
    <source>
        <dbReference type="Proteomes" id="UP000441208"/>
    </source>
</evidence>
<protein>
    <submittedName>
        <fullName evidence="1">Uncharacterized protein</fullName>
    </submittedName>
</protein>
<evidence type="ECO:0000313" key="2">
    <source>
        <dbReference type="EMBL" id="KAE9205963.1"/>
    </source>
</evidence>
<evidence type="ECO:0000313" key="1">
    <source>
        <dbReference type="EMBL" id="KAE9101281.1"/>
    </source>
</evidence>
<dbReference type="AlphaFoldDB" id="A0A6A3RP71"/>
<dbReference type="Proteomes" id="UP000441208">
    <property type="component" value="Unassembled WGS sequence"/>
</dbReference>
<evidence type="ECO:0000313" key="3">
    <source>
        <dbReference type="Proteomes" id="UP000433483"/>
    </source>
</evidence>
<accession>A0A6A3RP71</accession>
<sequence length="303" mass="33110">MKIEARYAKAGSEAPASELLKNPEFPLYLVSYLCTHAWEPRNRGSGKRPRRNVRPVGCKAKLHVLQRREGDRSELADVNTLRRVGVARKKILKYIWENTDSEPCMVDVHNLPAKLKKEEEAGSTVSKRLSETLNRFCEEEKYGVAHVDIDRVDNEQSQRILEAIACAFTEGRLDDSDVDVAQLRSGQSGNYELTEAPYRDAQSAEPAESGLETQSAAVTVQEATPTCPEAPVADGGTNSDPPISEVNIDSEPDVVILDDHSNLTAAVALLLKVIAEPVLGTQNNANLTAAVALLLKVIARNAS</sequence>
<proteinExistence type="predicted"/>
<reference evidence="3 4" key="1">
    <citation type="submission" date="2018-08" db="EMBL/GenBank/DDBJ databases">
        <title>Genomic investigation of the strawberry pathogen Phytophthora fragariae indicates pathogenicity is determined by transcriptional variation in three key races.</title>
        <authorList>
            <person name="Adams T.M."/>
            <person name="Armitage A.D."/>
            <person name="Sobczyk M.K."/>
            <person name="Bates H.J."/>
            <person name="Dunwell J.M."/>
            <person name="Nellist C.F."/>
            <person name="Harrison R.J."/>
        </authorList>
    </citation>
    <scope>NUCLEOTIDE SEQUENCE [LARGE SCALE GENOMIC DNA]</scope>
    <source>
        <strain evidence="2 3">NOV-27</strain>
        <strain evidence="1 4">NOV-71</strain>
    </source>
</reference>
<name>A0A6A3RP71_9STRA</name>
<dbReference type="Proteomes" id="UP000433483">
    <property type="component" value="Unassembled WGS sequence"/>
</dbReference>
<keyword evidence="3" id="KW-1185">Reference proteome</keyword>